<protein>
    <submittedName>
        <fullName evidence="8">8208_t:CDS:1</fullName>
    </submittedName>
</protein>
<sequence length="1141" mass="130937">MSTPAHENITIDVPEVETNVIVSNPISYSIDPVTPPKDTIAHGGCPIIKCAISPLGSCLATYSAESESVVIWSIEVGKERIVKLCETTVVTEKSILPELLVSDKQSFMFNSVYYPCDPSANLSTQESLMKLPDYVLRLRPSYREAFLSAGELVVVAAMHYDDVGLYRFKENNRQWVREDVCLLDWTHETDYKHVKDRSRERFRYFIIKDKLVCGYDSHLTQWDIYTSKLEVQYFCDDITISNVDLMNDVTKFLFAVDPSNLLSALVTGRPNSQKLTIYWIKNEIPLNTTYVTTRNDEQIVAMDFIRDEDCCILVMITDMGTAILWDPFNESEKQTEAVESKNESNPLETIDLSEHILLGSWKPGINFVLNGHILIVVDDGQPRSIPIIRQSFQKIQKSLLSVIPSAIMIRALAHEDAKLKPLDEKGRRLEGLKVIWHVSANSGISVYQNKSDKYPVNVHALKYFGSVRSCTILSNDDLALICDRGLCVFYLSDETIHMRYFWDDDLGYGMENCIVADEVVERILQKFDNVFWPPPSAKTVWWHVQKTLEARSPDCQRAFDRLYRKMINPTNLVFYGKEILSSIIALNDGIVVENILQACFDQLHTYSVTHIAYMGIITPSLPEVSELFSDMVFGLFPKSVLVLDPNCEFVNRLPISPSHLYAFTSKFHSQDALTCSVSLPLRLELLEDEIKEASTFRIFWIHWLQRFFRTMAVLKTTSHILYKPYLAIHKYFVHGTRRSTLTFIVPLPKYCNYPENYSFWRDAIFPASSPFVNGTLNNKSVFYQTWDGEAIINFKWKTFGSMYYKFIGFTFLVYFLLFSLVVSHTEEFMAEDRRRRLLYATVLTGCWHIHFELRQFIWSPSRYITSVWNWIDCGAFGLPLITAFYLLCNTTAPEWVTPIAALLMWTKLLVLLRPFEYFGIYISIMIGVAQQVFSFLIVLGIMILGFAHAFFILLKPQPGASVDTPPGLNDNDPNNPWHLTTTFNAVNDDGSINSQLAFLQTPDENTNVYSHFGTALWGTYMVLTGDLSSFSGWSIRSNPTLALLIVAFSFFTVIYLLNLFIGLLSNAINLYHERSSYLAQKAEVLAEIELFYMLPSQRRKKCWFPDIVYYEADVKELRKLIKGNIDSYSNYLEDAPTHVKR</sequence>
<evidence type="ECO:0000256" key="4">
    <source>
        <dbReference type="ARBA" id="ARBA00022989"/>
    </source>
</evidence>
<name>A0A9N9CKE7_9GLOM</name>
<dbReference type="Pfam" id="PF00520">
    <property type="entry name" value="Ion_trans"/>
    <property type="match status" value="1"/>
</dbReference>
<evidence type="ECO:0000256" key="2">
    <source>
        <dbReference type="ARBA" id="ARBA00022692"/>
    </source>
</evidence>
<proteinExistence type="predicted"/>
<evidence type="ECO:0000256" key="3">
    <source>
        <dbReference type="ARBA" id="ARBA00022737"/>
    </source>
</evidence>
<feature type="transmembrane region" description="Helical" evidence="6">
    <location>
        <begin position="869"/>
        <end position="888"/>
    </location>
</feature>
<feature type="domain" description="Ion transport" evidence="7">
    <location>
        <begin position="811"/>
        <end position="1075"/>
    </location>
</feature>
<evidence type="ECO:0000313" key="9">
    <source>
        <dbReference type="Proteomes" id="UP000789572"/>
    </source>
</evidence>
<reference evidence="8" key="1">
    <citation type="submission" date="2021-06" db="EMBL/GenBank/DDBJ databases">
        <authorList>
            <person name="Kallberg Y."/>
            <person name="Tangrot J."/>
            <person name="Rosling A."/>
        </authorList>
    </citation>
    <scope>NUCLEOTIDE SEQUENCE</scope>
    <source>
        <strain evidence="8">IA702</strain>
    </source>
</reference>
<keyword evidence="3" id="KW-0677">Repeat</keyword>
<dbReference type="Proteomes" id="UP000789572">
    <property type="component" value="Unassembled WGS sequence"/>
</dbReference>
<dbReference type="GO" id="GO:0005886">
    <property type="term" value="C:plasma membrane"/>
    <property type="evidence" value="ECO:0007669"/>
    <property type="project" value="TreeGrafter"/>
</dbReference>
<dbReference type="PANTHER" id="PTHR10582">
    <property type="entry name" value="TRANSIENT RECEPTOR POTENTIAL ION CHANNEL PROTEIN"/>
    <property type="match status" value="1"/>
</dbReference>
<evidence type="ECO:0000313" key="8">
    <source>
        <dbReference type="EMBL" id="CAG8602070.1"/>
    </source>
</evidence>
<gene>
    <name evidence="8" type="ORF">POCULU_LOCUS7517</name>
</gene>
<feature type="transmembrane region" description="Helical" evidence="6">
    <location>
        <begin position="802"/>
        <end position="825"/>
    </location>
</feature>
<evidence type="ECO:0000256" key="1">
    <source>
        <dbReference type="ARBA" id="ARBA00004141"/>
    </source>
</evidence>
<dbReference type="InterPro" id="IPR005821">
    <property type="entry name" value="Ion_trans_dom"/>
</dbReference>
<feature type="transmembrane region" description="Helical" evidence="6">
    <location>
        <begin position="837"/>
        <end position="857"/>
    </location>
</feature>
<comment type="caution">
    <text evidence="8">The sequence shown here is derived from an EMBL/GenBank/DDBJ whole genome shotgun (WGS) entry which is preliminary data.</text>
</comment>
<dbReference type="EMBL" id="CAJVPJ010001735">
    <property type="protein sequence ID" value="CAG8602070.1"/>
    <property type="molecule type" value="Genomic_DNA"/>
</dbReference>
<dbReference type="AlphaFoldDB" id="A0A9N9CKE7"/>
<feature type="non-terminal residue" evidence="8">
    <location>
        <position position="1141"/>
    </location>
</feature>
<dbReference type="InterPro" id="IPR036322">
    <property type="entry name" value="WD40_repeat_dom_sf"/>
</dbReference>
<dbReference type="SUPFAM" id="SSF81324">
    <property type="entry name" value="Voltage-gated potassium channels"/>
    <property type="match status" value="1"/>
</dbReference>
<dbReference type="SUPFAM" id="SSF50978">
    <property type="entry name" value="WD40 repeat-like"/>
    <property type="match status" value="1"/>
</dbReference>
<organism evidence="8 9">
    <name type="scientific">Paraglomus occultum</name>
    <dbReference type="NCBI Taxonomy" id="144539"/>
    <lineage>
        <taxon>Eukaryota</taxon>
        <taxon>Fungi</taxon>
        <taxon>Fungi incertae sedis</taxon>
        <taxon>Mucoromycota</taxon>
        <taxon>Glomeromycotina</taxon>
        <taxon>Glomeromycetes</taxon>
        <taxon>Paraglomerales</taxon>
        <taxon>Paraglomeraceae</taxon>
        <taxon>Paraglomus</taxon>
    </lineage>
</organism>
<accession>A0A9N9CKE7</accession>
<keyword evidence="2 6" id="KW-0812">Transmembrane</keyword>
<feature type="transmembrane region" description="Helical" evidence="6">
    <location>
        <begin position="1041"/>
        <end position="1064"/>
    </location>
</feature>
<dbReference type="GO" id="GO:0005216">
    <property type="term" value="F:monoatomic ion channel activity"/>
    <property type="evidence" value="ECO:0007669"/>
    <property type="project" value="InterPro"/>
</dbReference>
<dbReference type="OrthoDB" id="2352140at2759"/>
<dbReference type="InterPro" id="IPR024862">
    <property type="entry name" value="TRPV"/>
</dbReference>
<comment type="subcellular location">
    <subcellularLocation>
        <location evidence="1">Membrane</location>
        <topology evidence="1">Multi-pass membrane protein</topology>
    </subcellularLocation>
</comment>
<dbReference type="GO" id="GO:0098703">
    <property type="term" value="P:calcium ion import across plasma membrane"/>
    <property type="evidence" value="ECO:0007669"/>
    <property type="project" value="TreeGrafter"/>
</dbReference>
<evidence type="ECO:0000256" key="6">
    <source>
        <dbReference type="SAM" id="Phobius"/>
    </source>
</evidence>
<keyword evidence="9" id="KW-1185">Reference proteome</keyword>
<evidence type="ECO:0000259" key="7">
    <source>
        <dbReference type="Pfam" id="PF00520"/>
    </source>
</evidence>
<dbReference type="PANTHER" id="PTHR10582:SF2">
    <property type="entry name" value="INACTIVE"/>
    <property type="match status" value="1"/>
</dbReference>
<keyword evidence="5 6" id="KW-0472">Membrane</keyword>
<keyword evidence="4 6" id="KW-1133">Transmembrane helix</keyword>
<evidence type="ECO:0000256" key="5">
    <source>
        <dbReference type="ARBA" id="ARBA00023136"/>
    </source>
</evidence>
<feature type="transmembrane region" description="Helical" evidence="6">
    <location>
        <begin position="932"/>
        <end position="954"/>
    </location>
</feature>